<dbReference type="InterPro" id="IPR036973">
    <property type="entry name" value="Capsid_L1_sf_Papillomavir"/>
</dbReference>
<dbReference type="Proteomes" id="UP000129101">
    <property type="component" value="Segment"/>
</dbReference>
<comment type="subunit">
    <text evidence="8">Self-assembles into homopentamers. The capsid has an icosahedral symmetry and consists of 72 capsomers, with each capsomer being a pentamer of L1. Interacts with the minor capsid protein L2; this interaction is necessary for viral genome encapsidation.</text>
</comment>
<evidence type="ECO:0000256" key="1">
    <source>
        <dbReference type="ARBA" id="ARBA00004328"/>
    </source>
</evidence>
<evidence type="ECO:0000256" key="4">
    <source>
        <dbReference type="ARBA" id="ARBA00022804"/>
    </source>
</evidence>
<evidence type="ECO:0000256" key="5">
    <source>
        <dbReference type="ARBA" id="ARBA00022844"/>
    </source>
</evidence>
<reference evidence="10 11" key="1">
    <citation type="submission" date="2016-01" db="EMBL/GenBank/DDBJ databases">
        <title>How many papillomavirus species can be undetected in fibropapillomas?</title>
        <authorList>
            <person name="Daudt C."/>
            <person name="Chaves da Silva F.R."/>
            <person name="Streck A.F."/>
            <person name="Weber M.N."/>
            <person name="Cibulski S.P."/>
            <person name="Canal C.W."/>
        </authorList>
    </citation>
    <scope>NUCLEOTIDE SEQUENCE [LARGE SCALE GENOMIC DNA]</scope>
</reference>
<evidence type="ECO:0000256" key="2">
    <source>
        <dbReference type="ARBA" id="ARBA00022561"/>
    </source>
</evidence>
<evidence type="ECO:0000313" key="11">
    <source>
        <dbReference type="Proteomes" id="UP000129101"/>
    </source>
</evidence>
<dbReference type="Gene3D" id="2.60.175.20">
    <property type="entry name" value="Major capsid L1 (late) superfamily, Papillomavirus"/>
    <property type="match status" value="2"/>
</dbReference>
<feature type="region of interest" description="Disordered" evidence="9">
    <location>
        <begin position="476"/>
        <end position="503"/>
    </location>
</feature>
<comment type="function">
    <text evidence="8">Forms an icosahedral capsid with a T=7 symmetry and a 50 nm diameter. The capsid is composed of 72 pentamers linked to each other by disulfide bonds and associated with L2 proteins. Binds to heparan sulfate proteoglycans on cell surface of basal layer keratinocytes to provide initial virion attachment. This binding mediates a conformational change in the virus capsid that facilitates efficient infection. The virion enters the host cell via endocytosis. During virus trafficking, L1 protein dissociates from the viral DNA and the genomic DNA is released to the host nucleus. The virion assembly takes place within the cell nucleus. Encapsulates the genomic DNA together with protein L2.</text>
</comment>
<keyword evidence="7 8" id="KW-1160">Virus entry into host cell</keyword>
<dbReference type="Pfam" id="PF00500">
    <property type="entry name" value="Late_protein_L1"/>
    <property type="match status" value="1"/>
</dbReference>
<keyword evidence="2 8" id="KW-0167">Capsid protein</keyword>
<dbReference type="EMBL" id="KU519396">
    <property type="protein sequence ID" value="ANZ90269.1"/>
    <property type="molecule type" value="Genomic_DNA"/>
</dbReference>
<evidence type="ECO:0000256" key="6">
    <source>
        <dbReference type="ARBA" id="ARBA00022921"/>
    </source>
</evidence>
<protein>
    <recommendedName>
        <fullName evidence="8">Major capsid protein L1</fullName>
    </recommendedName>
</protein>
<keyword evidence="6 8" id="KW-0426">Late protein</keyword>
<organism evidence="10 11">
    <name type="scientific">Bos taurus papillomavirus 21</name>
    <dbReference type="NCBI Taxonomy" id="1887219"/>
    <lineage>
        <taxon>Viruses</taxon>
        <taxon>Monodnaviria</taxon>
        <taxon>Shotokuvirae</taxon>
        <taxon>Cossaviricota</taxon>
        <taxon>Papovaviricetes</taxon>
        <taxon>Zurhausenvirales</taxon>
        <taxon>Papillomaviridae</taxon>
        <taxon>Firstpapillomavirinae</taxon>
        <taxon>Dyoxipapillomavirus</taxon>
        <taxon>Dyoxipapillomavirus 2</taxon>
    </lineage>
</organism>
<sequence length="503" mass="57421">MAVWVQNAGKIYLPPTKPVTRVISTDEYVRGTNIFYHAGTQRLLAVGHPLYTVYEEDHVKVKIPKVSGNQFRVFEILLPDPNKFALTDVYNPDKERVVWRLRGLQIDRGGPLGIGSTGHPALNRYETENIQKAAKYNGDQDNRLNTSIDPKQTQLFVVGCAPCQGEYWDISPCEQDPPAEKKECPRLQLVQKEIHDGDMCDIGFGHLNFKTLQPDRSGVPLDIVDDICVFPDFIRMASETYGDEMFFFGRREQMYARHYYTRLGKTGEEIPTNGEPANPYLIGANGNTVQHTYFVTPSGSMVTSDSQIFGRPFWLQKAQGNNNGIAWKNRLYVTVVDNTHNTNYTIAVKNDDVREELPYKSDNYTQYLRHTEEYELSMILQLCTITLEPETLAHINTMNPTILDEWNLGLVPSSVTLEDSYRYMNQSFANKCPAKEPEKDKAEAKSNFWQVDLQEKLSLELESFPLGRKFLYQTGLNKSGSLKGTKRAKTTTKSVRKKRKRTE</sequence>
<keyword evidence="3 8" id="KW-0945">Host-virus interaction</keyword>
<dbReference type="KEGG" id="vg:28544417"/>
<keyword evidence="5 8" id="KW-0946">Virion</keyword>
<evidence type="ECO:0000256" key="8">
    <source>
        <dbReference type="RuleBase" id="RU361248"/>
    </source>
</evidence>
<evidence type="ECO:0000256" key="9">
    <source>
        <dbReference type="SAM" id="MobiDB-lite"/>
    </source>
</evidence>
<dbReference type="SUPFAM" id="SSF88648">
    <property type="entry name" value="Group I dsDNA viruses"/>
    <property type="match status" value="1"/>
</dbReference>
<comment type="subcellular location">
    <subcellularLocation>
        <location evidence="1 8">Virion</location>
    </subcellularLocation>
</comment>
<keyword evidence="4 8" id="KW-1161">Viral attachment to host cell</keyword>
<dbReference type="InterPro" id="IPR002210">
    <property type="entry name" value="Capsid_L1_Papillomavir"/>
</dbReference>
<dbReference type="GeneID" id="28544417"/>
<dbReference type="GO" id="GO:0039620">
    <property type="term" value="C:T=7 icosahedral viral capsid"/>
    <property type="evidence" value="ECO:0007669"/>
    <property type="project" value="UniProtKB-KW"/>
</dbReference>
<proteinExistence type="inferred from homology"/>
<gene>
    <name evidence="8 10" type="primary">L1</name>
</gene>
<evidence type="ECO:0000256" key="7">
    <source>
        <dbReference type="ARBA" id="ARBA00023296"/>
    </source>
</evidence>
<dbReference type="RefSeq" id="YP_009272618.1">
    <property type="nucleotide sequence ID" value="NC_030801.1"/>
</dbReference>
<keyword evidence="8" id="KW-1145">T=7 icosahedral capsid protein</keyword>
<accession>A0A1B2K226</accession>
<dbReference type="GO" id="GO:0046718">
    <property type="term" value="P:symbiont entry into host cell"/>
    <property type="evidence" value="ECO:0007669"/>
    <property type="project" value="UniProtKB-UniRule"/>
</dbReference>
<comment type="similarity">
    <text evidence="8">Belongs to the papillomaviridae L1 protein family.</text>
</comment>
<dbReference type="GO" id="GO:0019062">
    <property type="term" value="P:virion attachment to host cell"/>
    <property type="evidence" value="ECO:0007669"/>
    <property type="project" value="UniProtKB-UniRule"/>
</dbReference>
<dbReference type="OrthoDB" id="5037at10239"/>
<evidence type="ECO:0000256" key="3">
    <source>
        <dbReference type="ARBA" id="ARBA00022581"/>
    </source>
</evidence>
<dbReference type="InterPro" id="IPR011222">
    <property type="entry name" value="dsDNA_vir_gr_I_capsid"/>
</dbReference>
<dbReference type="GO" id="GO:0005198">
    <property type="term" value="F:structural molecule activity"/>
    <property type="evidence" value="ECO:0007669"/>
    <property type="project" value="InterPro"/>
</dbReference>
<evidence type="ECO:0000313" key="10">
    <source>
        <dbReference type="EMBL" id="ANZ90269.1"/>
    </source>
</evidence>
<feature type="compositionally biased region" description="Basic residues" evidence="9">
    <location>
        <begin position="484"/>
        <end position="503"/>
    </location>
</feature>
<dbReference type="PRINTS" id="PR00865">
    <property type="entry name" value="HPVCAPSIDL1"/>
</dbReference>
<name>A0A1B2K226_9PAPI</name>